<sequence length="181" mass="20871">MTTALQTLTQKLANRFEISDGSNLIETLKQTAFKGNVTDSQMTALLIVANQYSLNPWTKEIYAFPDRNNGIVPIVGVDGWSRILNENPQFDGIEFELDNEKCTCKIYRKDRSRPIMVTEYLEECYRDNSPAWKSHPKRMLRHKAMIQCARLAFGFTGIYDQDEAERIAENEKPPKKHHATK</sequence>
<evidence type="ECO:0000313" key="1">
    <source>
        <dbReference type="EMBL" id="STY61366.1"/>
    </source>
</evidence>
<gene>
    <name evidence="1" type="ORF">NCTC10638_02579</name>
</gene>
<dbReference type="GO" id="GO:0003677">
    <property type="term" value="F:DNA binding"/>
    <property type="evidence" value="ECO:0007669"/>
    <property type="project" value="InterPro"/>
</dbReference>
<dbReference type="Proteomes" id="UP000254802">
    <property type="component" value="Unassembled WGS sequence"/>
</dbReference>
<dbReference type="InterPro" id="IPR010183">
    <property type="entry name" value="Phage_lambda_Bet"/>
</dbReference>
<protein>
    <submittedName>
        <fullName evidence="1">Phage recombination protein Bet</fullName>
    </submittedName>
</protein>
<dbReference type="GO" id="GO:0006310">
    <property type="term" value="P:DNA recombination"/>
    <property type="evidence" value="ECO:0007669"/>
    <property type="project" value="InterPro"/>
</dbReference>
<reference evidence="1 2" key="1">
    <citation type="submission" date="2018-06" db="EMBL/GenBank/DDBJ databases">
        <authorList>
            <consortium name="Pathogen Informatics"/>
            <person name="Doyle S."/>
        </authorList>
    </citation>
    <scope>NUCLEOTIDE SEQUENCE [LARGE SCALE GENOMIC DNA]</scope>
    <source>
        <strain evidence="1 2">NCTC10638</strain>
    </source>
</reference>
<dbReference type="NCBIfam" id="TIGR01913">
    <property type="entry name" value="bet_lambda"/>
    <property type="match status" value="1"/>
</dbReference>
<organism evidence="1 2">
    <name type="scientific">Mannheimia haemolytica</name>
    <name type="common">Pasteurella haemolytica</name>
    <dbReference type="NCBI Taxonomy" id="75985"/>
    <lineage>
        <taxon>Bacteria</taxon>
        <taxon>Pseudomonadati</taxon>
        <taxon>Pseudomonadota</taxon>
        <taxon>Gammaproteobacteria</taxon>
        <taxon>Pasteurellales</taxon>
        <taxon>Pasteurellaceae</taxon>
        <taxon>Mannheimia</taxon>
    </lineage>
</organism>
<accession>A0A378N0R4</accession>
<dbReference type="AlphaFoldDB" id="A0A378N0R4"/>
<dbReference type="Pfam" id="PF03837">
    <property type="entry name" value="RecT"/>
    <property type="match status" value="1"/>
</dbReference>
<name>A0A378N0R4_MANHA</name>
<dbReference type="InterPro" id="IPR018330">
    <property type="entry name" value="RecT_fam"/>
</dbReference>
<evidence type="ECO:0000313" key="2">
    <source>
        <dbReference type="Proteomes" id="UP000254802"/>
    </source>
</evidence>
<proteinExistence type="predicted"/>
<dbReference type="EMBL" id="UGPN01000002">
    <property type="protein sequence ID" value="STY61366.1"/>
    <property type="molecule type" value="Genomic_DNA"/>
</dbReference>